<gene>
    <name evidence="1" type="ORF">SAMN04490239_9141</name>
</gene>
<proteinExistence type="predicted"/>
<dbReference type="EMBL" id="FNSV01000005">
    <property type="protein sequence ID" value="SED64945.1"/>
    <property type="molecule type" value="Genomic_DNA"/>
</dbReference>
<dbReference type="RefSeq" id="WP_072943447.1">
    <property type="nucleotide sequence ID" value="NZ_FNSV01000005.1"/>
</dbReference>
<dbReference type="Proteomes" id="UP000183561">
    <property type="component" value="Unassembled WGS sequence"/>
</dbReference>
<evidence type="ECO:0000313" key="2">
    <source>
        <dbReference type="Proteomes" id="UP000183561"/>
    </source>
</evidence>
<evidence type="ECO:0000313" key="1">
    <source>
        <dbReference type="EMBL" id="SED64945.1"/>
    </source>
</evidence>
<name>A0A1H5CEB0_9NOCA</name>
<reference evidence="2" key="1">
    <citation type="submission" date="2016-10" db="EMBL/GenBank/DDBJ databases">
        <authorList>
            <person name="Varghese N."/>
            <person name="Submissions S."/>
        </authorList>
    </citation>
    <scope>NUCLEOTIDE SEQUENCE [LARGE SCALE GENOMIC DNA]</scope>
    <source>
        <strain evidence="2">DSM 44498</strain>
    </source>
</reference>
<dbReference type="AlphaFoldDB" id="A0A1H5CEB0"/>
<dbReference type="OrthoDB" id="2062670at2"/>
<protein>
    <submittedName>
        <fullName evidence="1">Uncharacterized protein</fullName>
    </submittedName>
</protein>
<sequence>MGPKFRITADQDIVIDRRATGCRHAVWCSSVAGLEDSRIAHVLVSEFLACGCVVWTQGARTTGNDLTLLHERALLDMAAGHVFLRQHGFDAVVAGGRAGGGTSGGKTRWTRAGHSIELHHGARAYVLRQLVFVEECLAP</sequence>
<keyword evidence="2" id="KW-1185">Reference proteome</keyword>
<organism evidence="1 2">
    <name type="scientific">Rhodococcus koreensis</name>
    <dbReference type="NCBI Taxonomy" id="99653"/>
    <lineage>
        <taxon>Bacteria</taxon>
        <taxon>Bacillati</taxon>
        <taxon>Actinomycetota</taxon>
        <taxon>Actinomycetes</taxon>
        <taxon>Mycobacteriales</taxon>
        <taxon>Nocardiaceae</taxon>
        <taxon>Rhodococcus</taxon>
    </lineage>
</organism>
<accession>A0A1H5CEB0</accession>